<keyword evidence="2" id="KW-1185">Reference proteome</keyword>
<dbReference type="AlphaFoldDB" id="A0A4C1TX82"/>
<name>A0A4C1TX82_EUMVA</name>
<sequence length="128" mass="13591">MDVLQIPILRVIKCSAASHRAGRSEASASDRKVPASILTVDGSTVLTYQIRSGRACLGEHSKSSFPDVVINTRCLSSCYSPPSGEFTHQYSSTVTKSSVIKAISAFKTSELPGPVQPVTSGCQTSERS</sequence>
<comment type="caution">
    <text evidence="1">The sequence shown here is derived from an EMBL/GenBank/DDBJ whole genome shotgun (WGS) entry which is preliminary data.</text>
</comment>
<proteinExistence type="predicted"/>
<evidence type="ECO:0000313" key="2">
    <source>
        <dbReference type="Proteomes" id="UP000299102"/>
    </source>
</evidence>
<dbReference type="Proteomes" id="UP000299102">
    <property type="component" value="Unassembled WGS sequence"/>
</dbReference>
<protein>
    <submittedName>
        <fullName evidence="1">Uncharacterized protein</fullName>
    </submittedName>
</protein>
<dbReference type="EMBL" id="BGZK01000099">
    <property type="protein sequence ID" value="GBP18642.1"/>
    <property type="molecule type" value="Genomic_DNA"/>
</dbReference>
<organism evidence="1 2">
    <name type="scientific">Eumeta variegata</name>
    <name type="common">Bagworm moth</name>
    <name type="synonym">Eumeta japonica</name>
    <dbReference type="NCBI Taxonomy" id="151549"/>
    <lineage>
        <taxon>Eukaryota</taxon>
        <taxon>Metazoa</taxon>
        <taxon>Ecdysozoa</taxon>
        <taxon>Arthropoda</taxon>
        <taxon>Hexapoda</taxon>
        <taxon>Insecta</taxon>
        <taxon>Pterygota</taxon>
        <taxon>Neoptera</taxon>
        <taxon>Endopterygota</taxon>
        <taxon>Lepidoptera</taxon>
        <taxon>Glossata</taxon>
        <taxon>Ditrysia</taxon>
        <taxon>Tineoidea</taxon>
        <taxon>Psychidae</taxon>
        <taxon>Oiketicinae</taxon>
        <taxon>Eumeta</taxon>
    </lineage>
</organism>
<accession>A0A4C1TX82</accession>
<gene>
    <name evidence="1" type="ORF">EVAR_14412_1</name>
</gene>
<reference evidence="1 2" key="1">
    <citation type="journal article" date="2019" name="Commun. Biol.">
        <title>The bagworm genome reveals a unique fibroin gene that provides high tensile strength.</title>
        <authorList>
            <person name="Kono N."/>
            <person name="Nakamura H."/>
            <person name="Ohtoshi R."/>
            <person name="Tomita M."/>
            <person name="Numata K."/>
            <person name="Arakawa K."/>
        </authorList>
    </citation>
    <scope>NUCLEOTIDE SEQUENCE [LARGE SCALE GENOMIC DNA]</scope>
</reference>
<evidence type="ECO:0000313" key="1">
    <source>
        <dbReference type="EMBL" id="GBP18642.1"/>
    </source>
</evidence>